<dbReference type="Proteomes" id="UP000814385">
    <property type="component" value="Unassembled WGS sequence"/>
</dbReference>
<organism evidence="6 7">
    <name type="scientific">Billgrantia campisalis</name>
    <dbReference type="NCBI Taxonomy" id="74661"/>
    <lineage>
        <taxon>Bacteria</taxon>
        <taxon>Pseudomonadati</taxon>
        <taxon>Pseudomonadota</taxon>
        <taxon>Gammaproteobacteria</taxon>
        <taxon>Oceanospirillales</taxon>
        <taxon>Halomonadaceae</taxon>
        <taxon>Billgrantia</taxon>
    </lineage>
</organism>
<dbReference type="RefSeq" id="WP_238977482.1">
    <property type="nucleotide sequence ID" value="NZ_JABFUC010000008.1"/>
</dbReference>
<dbReference type="HAMAP" id="MF_00040">
    <property type="entry name" value="RRF"/>
    <property type="match status" value="1"/>
</dbReference>
<dbReference type="PANTHER" id="PTHR20982">
    <property type="entry name" value="RIBOSOME RECYCLING FACTOR"/>
    <property type="match status" value="1"/>
</dbReference>
<dbReference type="SUPFAM" id="SSF55194">
    <property type="entry name" value="Ribosome recycling factor, RRF"/>
    <property type="match status" value="1"/>
</dbReference>
<dbReference type="EMBL" id="JABFUC010000008">
    <property type="protein sequence ID" value="MCG6658336.1"/>
    <property type="molecule type" value="Genomic_DNA"/>
</dbReference>
<feature type="coiled-coil region" evidence="4">
    <location>
        <begin position="114"/>
        <end position="166"/>
    </location>
</feature>
<keyword evidence="7" id="KW-1185">Reference proteome</keyword>
<protein>
    <recommendedName>
        <fullName evidence="3">Ribosome-recycling factor</fullName>
        <shortName evidence="3">RRF</shortName>
    </recommendedName>
    <alternativeName>
        <fullName evidence="3">Ribosome-releasing factor</fullName>
    </alternativeName>
</protein>
<dbReference type="InterPro" id="IPR023584">
    <property type="entry name" value="Ribosome_recyc_fac_dom"/>
</dbReference>
<comment type="function">
    <text evidence="3">Responsible for the release of ribosomes from messenger RNA at the termination of protein biosynthesis. May increase the efficiency of translation by recycling ribosomes from one round of translation to another.</text>
</comment>
<evidence type="ECO:0000259" key="5">
    <source>
        <dbReference type="Pfam" id="PF01765"/>
    </source>
</evidence>
<dbReference type="NCBIfam" id="TIGR00496">
    <property type="entry name" value="frr"/>
    <property type="match status" value="1"/>
</dbReference>
<accession>A0ABS9P982</accession>
<evidence type="ECO:0000256" key="4">
    <source>
        <dbReference type="SAM" id="Coils"/>
    </source>
</evidence>
<dbReference type="PANTHER" id="PTHR20982:SF3">
    <property type="entry name" value="MITOCHONDRIAL RIBOSOME RECYCLING FACTOR PSEUDO 1"/>
    <property type="match status" value="1"/>
</dbReference>
<comment type="caution">
    <text evidence="6">The sequence shown here is derived from an EMBL/GenBank/DDBJ whole genome shotgun (WGS) entry which is preliminary data.</text>
</comment>
<sequence>MIDDIKKDAESRMKKSLEALHGNFNKIRTGRAHSSILDSVTVEYYGSQVPLNQVANINTEDARTLSVVPWEQSMVPKIEKAIMTSDLGLNPSTAGTNIRVPMPMLTEETRKGYIKQARSEAEHARVAIRNVRRDANGDIKALLKEKEISEDEQHQAEDAIQKLTDKYIGEIDKLLEAKERDLMQV</sequence>
<feature type="domain" description="Ribosome recycling factor" evidence="5">
    <location>
        <begin position="22"/>
        <end position="183"/>
    </location>
</feature>
<evidence type="ECO:0000256" key="3">
    <source>
        <dbReference type="HAMAP-Rule" id="MF_00040"/>
    </source>
</evidence>
<reference evidence="6 7" key="1">
    <citation type="submission" date="2020-05" db="EMBL/GenBank/DDBJ databases">
        <title>Comparative genomic analysis of denitrifying bacteria from Halomonas genus.</title>
        <authorList>
            <person name="Wang L."/>
            <person name="Shao Z."/>
        </authorList>
    </citation>
    <scope>NUCLEOTIDE SEQUENCE [LARGE SCALE GENOMIC DNA]</scope>
    <source>
        <strain evidence="6 7">A4</strain>
    </source>
</reference>
<comment type="subcellular location">
    <subcellularLocation>
        <location evidence="3">Cytoplasm</location>
    </subcellularLocation>
</comment>
<dbReference type="CDD" id="cd00520">
    <property type="entry name" value="RRF"/>
    <property type="match status" value="1"/>
</dbReference>
<evidence type="ECO:0000313" key="6">
    <source>
        <dbReference type="EMBL" id="MCG6658336.1"/>
    </source>
</evidence>
<evidence type="ECO:0000313" key="7">
    <source>
        <dbReference type="Proteomes" id="UP000814385"/>
    </source>
</evidence>
<dbReference type="InterPro" id="IPR036191">
    <property type="entry name" value="RRF_sf"/>
</dbReference>
<dbReference type="Gene3D" id="3.30.1360.40">
    <property type="match status" value="1"/>
</dbReference>
<name>A0ABS9P982_9GAMM</name>
<comment type="similarity">
    <text evidence="1 3">Belongs to the RRF family.</text>
</comment>
<proteinExistence type="inferred from homology"/>
<keyword evidence="4" id="KW-0175">Coiled coil</keyword>
<dbReference type="Gene3D" id="1.10.132.20">
    <property type="entry name" value="Ribosome-recycling factor"/>
    <property type="match status" value="1"/>
</dbReference>
<evidence type="ECO:0000256" key="2">
    <source>
        <dbReference type="ARBA" id="ARBA00022917"/>
    </source>
</evidence>
<gene>
    <name evidence="3 6" type="primary">frr</name>
    <name evidence="6" type="ORF">HOP52_11285</name>
</gene>
<evidence type="ECO:0000256" key="1">
    <source>
        <dbReference type="ARBA" id="ARBA00005912"/>
    </source>
</evidence>
<keyword evidence="3" id="KW-0963">Cytoplasm</keyword>
<dbReference type="Pfam" id="PF01765">
    <property type="entry name" value="RRF"/>
    <property type="match status" value="1"/>
</dbReference>
<keyword evidence="2 3" id="KW-0648">Protein biosynthesis</keyword>
<dbReference type="InterPro" id="IPR002661">
    <property type="entry name" value="Ribosome_recyc_fac"/>
</dbReference>